<dbReference type="WBParaSite" id="BXY_0076200.1">
    <property type="protein sequence ID" value="BXY_0076200.1"/>
    <property type="gene ID" value="BXY_0076200"/>
</dbReference>
<name>A0A1I7RJ80_BURXY</name>
<evidence type="ECO:0000259" key="4">
    <source>
        <dbReference type="Pfam" id="PF00149"/>
    </source>
</evidence>
<feature type="domain" description="Calcineurin-like phosphoesterase" evidence="4">
    <location>
        <begin position="145"/>
        <end position="358"/>
    </location>
</feature>
<dbReference type="InterPro" id="IPR015914">
    <property type="entry name" value="PAPs_N"/>
</dbReference>
<reference evidence="8" key="2">
    <citation type="submission" date="2020-08" db="EMBL/GenBank/DDBJ databases">
        <authorList>
            <person name="Kikuchi T."/>
        </authorList>
    </citation>
    <scope>NUCLEOTIDE SEQUENCE</scope>
    <source>
        <strain evidence="7">Ka4C1</strain>
    </source>
</reference>
<dbReference type="OrthoDB" id="5835003at2759"/>
<keyword evidence="3" id="KW-0378">Hydrolase</keyword>
<dbReference type="Proteomes" id="UP000659654">
    <property type="component" value="Unassembled WGS sequence"/>
</dbReference>
<feature type="domain" description="Purple acid phosphatase C-terminal" evidence="5">
    <location>
        <begin position="382"/>
        <end position="443"/>
    </location>
</feature>
<evidence type="ECO:0000313" key="7">
    <source>
        <dbReference type="EMBL" id="CAD5228763.1"/>
    </source>
</evidence>
<keyword evidence="10" id="KW-1185">Reference proteome</keyword>
<keyword evidence="2" id="KW-0325">Glycoprotein</keyword>
<dbReference type="InterPro" id="IPR025733">
    <property type="entry name" value="PAPs_C"/>
</dbReference>
<dbReference type="Gene3D" id="3.60.21.10">
    <property type="match status" value="1"/>
</dbReference>
<dbReference type="Pfam" id="PF00149">
    <property type="entry name" value="Metallophos"/>
    <property type="match status" value="1"/>
</dbReference>
<evidence type="ECO:0000256" key="2">
    <source>
        <dbReference type="ARBA" id="ARBA00023180"/>
    </source>
</evidence>
<dbReference type="SUPFAM" id="SSF49363">
    <property type="entry name" value="Purple acid phosphatase, N-terminal domain"/>
    <property type="match status" value="1"/>
</dbReference>
<dbReference type="InterPro" id="IPR003961">
    <property type="entry name" value="FN3_dom"/>
</dbReference>
<feature type="chain" id="PRO_5035483901" description="Purple acid phosphatase" evidence="3">
    <location>
        <begin position="18"/>
        <end position="472"/>
    </location>
</feature>
<gene>
    <name evidence="7" type="ORF">BXYJ_LOCUS10607</name>
</gene>
<proteinExistence type="inferred from homology"/>
<dbReference type="Gene3D" id="2.60.40.380">
    <property type="entry name" value="Purple acid phosphatase-like, N-terminal"/>
    <property type="match status" value="1"/>
</dbReference>
<dbReference type="Proteomes" id="UP000095284">
    <property type="component" value="Unplaced"/>
</dbReference>
<protein>
    <recommendedName>
        <fullName evidence="3">Purple acid phosphatase</fullName>
        <ecNumber evidence="3">3.1.3.2</ecNumber>
    </recommendedName>
</protein>
<feature type="signal peptide" evidence="3">
    <location>
        <begin position="1"/>
        <end position="17"/>
    </location>
</feature>
<dbReference type="CDD" id="cd00063">
    <property type="entry name" value="FN3"/>
    <property type="match status" value="1"/>
</dbReference>
<dbReference type="AlphaFoldDB" id="A0A1I7RJ80"/>
<dbReference type="Proteomes" id="UP000582659">
    <property type="component" value="Unassembled WGS sequence"/>
</dbReference>
<dbReference type="PANTHER" id="PTHR45867">
    <property type="entry name" value="PURPLE ACID PHOSPHATASE"/>
    <property type="match status" value="1"/>
</dbReference>
<comment type="catalytic activity">
    <reaction evidence="3">
        <text>a phosphate monoester + H2O = an alcohol + phosphate</text>
        <dbReference type="Rhea" id="RHEA:15017"/>
        <dbReference type="ChEBI" id="CHEBI:15377"/>
        <dbReference type="ChEBI" id="CHEBI:30879"/>
        <dbReference type="ChEBI" id="CHEBI:43474"/>
        <dbReference type="ChEBI" id="CHEBI:67140"/>
        <dbReference type="EC" id="3.1.3.2"/>
    </reaction>
</comment>
<dbReference type="InterPro" id="IPR008963">
    <property type="entry name" value="Purple_acid_Pase-like_N"/>
</dbReference>
<dbReference type="Pfam" id="PF16656">
    <property type="entry name" value="Pur_ac_phosph_N"/>
    <property type="match status" value="1"/>
</dbReference>
<dbReference type="eggNOG" id="KOG1378">
    <property type="taxonomic scope" value="Eukaryota"/>
</dbReference>
<dbReference type="InterPro" id="IPR041792">
    <property type="entry name" value="MPP_PAP"/>
</dbReference>
<dbReference type="GO" id="GO:0003993">
    <property type="term" value="F:acid phosphatase activity"/>
    <property type="evidence" value="ECO:0007669"/>
    <property type="project" value="UniProtKB-EC"/>
</dbReference>
<evidence type="ECO:0000313" key="10">
    <source>
        <dbReference type="Proteomes" id="UP000659654"/>
    </source>
</evidence>
<reference evidence="11" key="1">
    <citation type="submission" date="2016-11" db="UniProtKB">
        <authorList>
            <consortium name="WormBaseParasite"/>
        </authorList>
    </citation>
    <scope>IDENTIFICATION</scope>
</reference>
<organism evidence="9 11">
    <name type="scientific">Bursaphelenchus xylophilus</name>
    <name type="common">Pinewood nematode worm</name>
    <name type="synonym">Aphelenchoides xylophilus</name>
    <dbReference type="NCBI Taxonomy" id="6326"/>
    <lineage>
        <taxon>Eukaryota</taxon>
        <taxon>Metazoa</taxon>
        <taxon>Ecdysozoa</taxon>
        <taxon>Nematoda</taxon>
        <taxon>Chromadorea</taxon>
        <taxon>Rhabditida</taxon>
        <taxon>Tylenchina</taxon>
        <taxon>Tylenchomorpha</taxon>
        <taxon>Aphelenchoidea</taxon>
        <taxon>Aphelenchoididae</taxon>
        <taxon>Bursaphelenchus</taxon>
    </lineage>
</organism>
<evidence type="ECO:0000256" key="3">
    <source>
        <dbReference type="RuleBase" id="RU361203"/>
    </source>
</evidence>
<evidence type="ECO:0000313" key="9">
    <source>
        <dbReference type="Proteomes" id="UP000095284"/>
    </source>
</evidence>
<dbReference type="InterPro" id="IPR029052">
    <property type="entry name" value="Metallo-depent_PP-like"/>
</dbReference>
<accession>A0A1I7RJ80</accession>
<dbReference type="EMBL" id="CAJFDI010000004">
    <property type="protein sequence ID" value="CAD5228763.1"/>
    <property type="molecule type" value="Genomic_DNA"/>
</dbReference>
<evidence type="ECO:0000256" key="1">
    <source>
        <dbReference type="ARBA" id="ARBA00022729"/>
    </source>
</evidence>
<dbReference type="CDD" id="cd00839">
    <property type="entry name" value="MPP_PAPs"/>
    <property type="match status" value="1"/>
</dbReference>
<dbReference type="Pfam" id="PF14008">
    <property type="entry name" value="Metallophos_C"/>
    <property type="match status" value="1"/>
</dbReference>
<dbReference type="EMBL" id="CAJFCV020000004">
    <property type="protein sequence ID" value="CAG9119447.1"/>
    <property type="molecule type" value="Genomic_DNA"/>
</dbReference>
<dbReference type="PANTHER" id="PTHR45867:SF3">
    <property type="entry name" value="ACID PHOSPHATASE TYPE 7"/>
    <property type="match status" value="1"/>
</dbReference>
<evidence type="ECO:0000313" key="8">
    <source>
        <dbReference type="EMBL" id="CAG9119447.1"/>
    </source>
</evidence>
<dbReference type="SMR" id="A0A1I7RJ80"/>
<dbReference type="EC" id="3.1.3.2" evidence="3"/>
<feature type="domain" description="Purple acid phosphatase N-terminal" evidence="6">
    <location>
        <begin position="43"/>
        <end position="133"/>
    </location>
</feature>
<evidence type="ECO:0000313" key="11">
    <source>
        <dbReference type="WBParaSite" id="BXY_0076200.1"/>
    </source>
</evidence>
<sequence>MFYTWLLLLSTFIATSGREYLKQGRKLYWQTDDPNQGPNNGHPEQIHLSYLNDTAVIVTWLTFDDVGDSFVIYHQEGGESKFKRLANVTHFGGGLLKIDRYVHRVVMTNLTPGSYYVYYVGSEHGWSHEFRFRALKERPEGGHRYGIYGDLGVLNARALGRVEDDVRNEELDMIFHVGDFAYDLHTLDGRIGDKFFHQIEPVTAKVPYMVCPGNHEYIGNFSHYMHRFTMPNTEHNLFYSFDHGKVHFVSITTEIYYNMYLLTDTKQNFIDDVQRGQLQTQWNWLVADLKKANANRHNVPWIIVMGHRPMYCSTKSIIAECRSKTVRTRVGINGEFQLEKLLYENGVDMEIFGHEHSYERMYPLYNYVVYDYVKNPYYDPPAPVHIITGSAGCIEGGKEFTKTAPKFTAYRSKDYGFSRLHVINATHLTWEQVRAHDGVVEDSFTLIKPKHGKFDYNQLMKSGTSIVNDQLG</sequence>
<evidence type="ECO:0000259" key="5">
    <source>
        <dbReference type="Pfam" id="PF14008"/>
    </source>
</evidence>
<evidence type="ECO:0000259" key="6">
    <source>
        <dbReference type="Pfam" id="PF16656"/>
    </source>
</evidence>
<comment type="similarity">
    <text evidence="3">Belongs to the metallophosphoesterase superfamily. Purple acid phosphatase family.</text>
</comment>
<keyword evidence="1 3" id="KW-0732">Signal</keyword>
<dbReference type="SUPFAM" id="SSF56300">
    <property type="entry name" value="Metallo-dependent phosphatases"/>
    <property type="match status" value="1"/>
</dbReference>
<dbReference type="GO" id="GO:0046872">
    <property type="term" value="F:metal ion binding"/>
    <property type="evidence" value="ECO:0007669"/>
    <property type="project" value="InterPro"/>
</dbReference>
<dbReference type="InterPro" id="IPR004843">
    <property type="entry name" value="Calcineurin-like_PHP"/>
</dbReference>